<dbReference type="RefSeq" id="WP_248866861.1">
    <property type="nucleotide sequence ID" value="NZ_CP086322.1"/>
</dbReference>
<proteinExistence type="predicted"/>
<dbReference type="Proteomes" id="UP000830115">
    <property type="component" value="Chromosome"/>
</dbReference>
<sequence>MRVHVVSDVHGNSRDLARAGTGADALVCLGDLVLFLDYHDHSRGIFPDLFGVAHTDTLVELRTAGRYEEARALGSRLWGELTWDGVSRESLIEGAVRRQYAELFAAFPTPTYATYGNVDIPHLWPEYAGPGTTVLDGQRLEIGGRVFGFVGGGLATPMRTPYEIGDEEYAAKIEAVGEVDVLCTHIPPDVPELCYDTVARRFERGSAALLHAIRRTRPRYALFGHVHQPLARRIRMGSTECVNVGHFSATGTPYVLQW</sequence>
<gene>
    <name evidence="2" type="ORF">K9S39_32415</name>
</gene>
<dbReference type="EMBL" id="CP086322">
    <property type="protein sequence ID" value="UQA95953.1"/>
    <property type="molecule type" value="Genomic_DNA"/>
</dbReference>
<reference evidence="2" key="1">
    <citation type="submission" date="2021-10" db="EMBL/GenBank/DDBJ databases">
        <title>Streptomyces nigrumlapis sp.nov.,an antimicrobial producing actinobacterium isolated from Black Gobi rocks.</title>
        <authorList>
            <person name="Wen Y."/>
            <person name="Zhang W."/>
            <person name="Liu X.G."/>
        </authorList>
    </citation>
    <scope>NUCLEOTIDE SEQUENCE</scope>
    <source>
        <strain evidence="2">ST13-2-2</strain>
    </source>
</reference>
<dbReference type="InterPro" id="IPR004843">
    <property type="entry name" value="Calcineurin-like_PHP"/>
</dbReference>
<keyword evidence="3" id="KW-1185">Reference proteome</keyword>
<feature type="domain" description="Calcineurin-like phosphoesterase" evidence="1">
    <location>
        <begin position="1"/>
        <end position="229"/>
    </location>
</feature>
<dbReference type="PANTHER" id="PTHR12905:SF0">
    <property type="entry name" value="CALCINEURIN-LIKE PHOSPHOESTERASE DOMAIN-CONTAINING PROTEIN"/>
    <property type="match status" value="1"/>
</dbReference>
<evidence type="ECO:0000313" key="3">
    <source>
        <dbReference type="Proteomes" id="UP000830115"/>
    </source>
</evidence>
<evidence type="ECO:0000259" key="1">
    <source>
        <dbReference type="Pfam" id="PF00149"/>
    </source>
</evidence>
<dbReference type="PANTHER" id="PTHR12905">
    <property type="entry name" value="METALLOPHOSPHOESTERASE"/>
    <property type="match status" value="1"/>
</dbReference>
<evidence type="ECO:0000313" key="2">
    <source>
        <dbReference type="EMBL" id="UQA95953.1"/>
    </source>
</evidence>
<dbReference type="InterPro" id="IPR051693">
    <property type="entry name" value="UPF0046_metallophosphoest"/>
</dbReference>
<dbReference type="Gene3D" id="3.60.21.10">
    <property type="match status" value="1"/>
</dbReference>
<dbReference type="Pfam" id="PF00149">
    <property type="entry name" value="Metallophos"/>
    <property type="match status" value="1"/>
</dbReference>
<name>A0ABY4MFR1_9ACTN</name>
<dbReference type="InterPro" id="IPR029052">
    <property type="entry name" value="Metallo-depent_PP-like"/>
</dbReference>
<accession>A0ABY4MFR1</accession>
<organism evidence="2 3">
    <name type="scientific">Streptomyces halobius</name>
    <dbReference type="NCBI Taxonomy" id="2879846"/>
    <lineage>
        <taxon>Bacteria</taxon>
        <taxon>Bacillati</taxon>
        <taxon>Actinomycetota</taxon>
        <taxon>Actinomycetes</taxon>
        <taxon>Kitasatosporales</taxon>
        <taxon>Streptomycetaceae</taxon>
        <taxon>Streptomyces</taxon>
    </lineage>
</organism>
<protein>
    <submittedName>
        <fullName evidence="2">Metallophosphoesterase</fullName>
    </submittedName>
</protein>
<dbReference type="SUPFAM" id="SSF56300">
    <property type="entry name" value="Metallo-dependent phosphatases"/>
    <property type="match status" value="1"/>
</dbReference>